<reference evidence="10 11" key="1">
    <citation type="submission" date="2021-02" db="EMBL/GenBank/DDBJ databases">
        <title>Actinophytocola xerophila sp. nov., isolated from soil of cotton cropping field.</title>
        <authorList>
            <person name="Huang R."/>
            <person name="Chen X."/>
            <person name="Ge X."/>
            <person name="Liu W."/>
        </authorList>
    </citation>
    <scope>NUCLEOTIDE SEQUENCE [LARGE SCALE GENOMIC DNA]</scope>
    <source>
        <strain evidence="10 11">S1-96</strain>
    </source>
</reference>
<dbReference type="InterPro" id="IPR046373">
    <property type="entry name" value="Acyl-CoA_Oxase/DH_mid-dom_sf"/>
</dbReference>
<dbReference type="Proteomes" id="UP001156441">
    <property type="component" value="Unassembled WGS sequence"/>
</dbReference>
<dbReference type="PANTHER" id="PTHR43292:SF3">
    <property type="entry name" value="ACYL-COA DEHYDROGENASE FADE29"/>
    <property type="match status" value="1"/>
</dbReference>
<evidence type="ECO:0000256" key="5">
    <source>
        <dbReference type="ARBA" id="ARBA00023002"/>
    </source>
</evidence>
<evidence type="ECO:0000256" key="6">
    <source>
        <dbReference type="RuleBase" id="RU362125"/>
    </source>
</evidence>
<dbReference type="Gene3D" id="1.20.140.10">
    <property type="entry name" value="Butyryl-CoA Dehydrogenase, subunit A, domain 3"/>
    <property type="match status" value="1"/>
</dbReference>
<evidence type="ECO:0000259" key="7">
    <source>
        <dbReference type="Pfam" id="PF00441"/>
    </source>
</evidence>
<protein>
    <submittedName>
        <fullName evidence="10">Acyl-CoA dehydrogenase family protein</fullName>
    </submittedName>
</protein>
<evidence type="ECO:0000256" key="3">
    <source>
        <dbReference type="ARBA" id="ARBA00022630"/>
    </source>
</evidence>
<keyword evidence="5 6" id="KW-0560">Oxidoreductase</keyword>
<evidence type="ECO:0000256" key="1">
    <source>
        <dbReference type="ARBA" id="ARBA00001974"/>
    </source>
</evidence>
<dbReference type="RefSeq" id="WP_260189598.1">
    <property type="nucleotide sequence ID" value="NZ_JAFFZE010000004.1"/>
</dbReference>
<evidence type="ECO:0000259" key="8">
    <source>
        <dbReference type="Pfam" id="PF02770"/>
    </source>
</evidence>
<dbReference type="InterPro" id="IPR006091">
    <property type="entry name" value="Acyl-CoA_Oxase/DH_mid-dom"/>
</dbReference>
<dbReference type="SUPFAM" id="SSF47203">
    <property type="entry name" value="Acyl-CoA dehydrogenase C-terminal domain-like"/>
    <property type="match status" value="1"/>
</dbReference>
<dbReference type="EMBL" id="JAFFZE010000004">
    <property type="protein sequence ID" value="MCT2582251.1"/>
    <property type="molecule type" value="Genomic_DNA"/>
</dbReference>
<sequence length="389" mass="42174">MRLRPTPEERQFADLAAEWLSRNVPREPRPPAGEPMAAFDRAWQRLQYDAGWAGVAWPKEYGGAGLSLVEQMIWFEQCARFDAPEPGVLNIALGHAGPVLIAEGTDTQRQDHLAAILRGDQVWAQGFSEPEAGSDLAALRTRGVVDGDHLVVDGTKIWTTGAHLSDWQELLVRTDPAAARHRGLSFAIVDLTTPGVEVRPITAMDGKVHFAQVFYDGVRIPLRNLVGGLGDGWKVAMTTLGFERGTMTLGTVIRLLKLIDDVKELARTRVDCRGQPLSTSDEVAARLADLEAEGVALHALAVAFVSEVKRTGSSSAGSMIRPLYAELSQRVKRTGAELLGRDGLTTDGTDEAARFVPAYLHSFGHTIGTGTAEVQRNVIAHRVLGLPRG</sequence>
<feature type="domain" description="Acyl-CoA dehydrogenase/oxidase N-terminal" evidence="9">
    <location>
        <begin position="6"/>
        <end position="120"/>
    </location>
</feature>
<accession>A0ABT2J3I0</accession>
<keyword evidence="4 6" id="KW-0274">FAD</keyword>
<comment type="cofactor">
    <cofactor evidence="1 6">
        <name>FAD</name>
        <dbReference type="ChEBI" id="CHEBI:57692"/>
    </cofactor>
</comment>
<keyword evidence="3 6" id="KW-0285">Flavoprotein</keyword>
<comment type="caution">
    <text evidence="10">The sequence shown here is derived from an EMBL/GenBank/DDBJ whole genome shotgun (WGS) entry which is preliminary data.</text>
</comment>
<dbReference type="InterPro" id="IPR037069">
    <property type="entry name" value="AcylCoA_DH/ox_N_sf"/>
</dbReference>
<dbReference type="Pfam" id="PF02770">
    <property type="entry name" value="Acyl-CoA_dh_M"/>
    <property type="match status" value="1"/>
</dbReference>
<dbReference type="Gene3D" id="1.10.540.10">
    <property type="entry name" value="Acyl-CoA dehydrogenase/oxidase, N-terminal domain"/>
    <property type="match status" value="1"/>
</dbReference>
<proteinExistence type="inferred from homology"/>
<organism evidence="10 11">
    <name type="scientific">Actinophytocola gossypii</name>
    <dbReference type="NCBI Taxonomy" id="2812003"/>
    <lineage>
        <taxon>Bacteria</taxon>
        <taxon>Bacillati</taxon>
        <taxon>Actinomycetota</taxon>
        <taxon>Actinomycetes</taxon>
        <taxon>Pseudonocardiales</taxon>
        <taxon>Pseudonocardiaceae</taxon>
    </lineage>
</organism>
<evidence type="ECO:0000259" key="9">
    <source>
        <dbReference type="Pfam" id="PF02771"/>
    </source>
</evidence>
<dbReference type="PANTHER" id="PTHR43292">
    <property type="entry name" value="ACYL-COA DEHYDROGENASE"/>
    <property type="match status" value="1"/>
</dbReference>
<feature type="domain" description="Acyl-CoA oxidase/dehydrogenase middle" evidence="8">
    <location>
        <begin position="124"/>
        <end position="204"/>
    </location>
</feature>
<evidence type="ECO:0000313" key="10">
    <source>
        <dbReference type="EMBL" id="MCT2582251.1"/>
    </source>
</evidence>
<dbReference type="InterPro" id="IPR009100">
    <property type="entry name" value="AcylCoA_DH/oxidase_NM_dom_sf"/>
</dbReference>
<evidence type="ECO:0000313" key="11">
    <source>
        <dbReference type="Proteomes" id="UP001156441"/>
    </source>
</evidence>
<dbReference type="Pfam" id="PF02771">
    <property type="entry name" value="Acyl-CoA_dh_N"/>
    <property type="match status" value="1"/>
</dbReference>
<dbReference type="Gene3D" id="2.40.110.10">
    <property type="entry name" value="Butyryl-CoA Dehydrogenase, subunit A, domain 2"/>
    <property type="match status" value="1"/>
</dbReference>
<dbReference type="InterPro" id="IPR013786">
    <property type="entry name" value="AcylCoA_DH/ox_N"/>
</dbReference>
<gene>
    <name evidence="10" type="ORF">JT362_03815</name>
</gene>
<dbReference type="SUPFAM" id="SSF56645">
    <property type="entry name" value="Acyl-CoA dehydrogenase NM domain-like"/>
    <property type="match status" value="1"/>
</dbReference>
<evidence type="ECO:0000256" key="4">
    <source>
        <dbReference type="ARBA" id="ARBA00022827"/>
    </source>
</evidence>
<dbReference type="InterPro" id="IPR052161">
    <property type="entry name" value="Mycobact_Acyl-CoA_DH"/>
</dbReference>
<feature type="domain" description="Acyl-CoA dehydrogenase/oxidase C-terminal" evidence="7">
    <location>
        <begin position="230"/>
        <end position="384"/>
    </location>
</feature>
<dbReference type="InterPro" id="IPR036250">
    <property type="entry name" value="AcylCo_DH-like_C"/>
</dbReference>
<dbReference type="InterPro" id="IPR009075">
    <property type="entry name" value="AcylCo_DH/oxidase_C"/>
</dbReference>
<comment type="similarity">
    <text evidence="2 6">Belongs to the acyl-CoA dehydrogenase family.</text>
</comment>
<keyword evidence="11" id="KW-1185">Reference proteome</keyword>
<name>A0ABT2J3I0_9PSEU</name>
<evidence type="ECO:0000256" key="2">
    <source>
        <dbReference type="ARBA" id="ARBA00009347"/>
    </source>
</evidence>
<dbReference type="Pfam" id="PF00441">
    <property type="entry name" value="Acyl-CoA_dh_1"/>
    <property type="match status" value="1"/>
</dbReference>